<dbReference type="PANTHER" id="PTHR43300">
    <property type="entry name" value="ACETYLTRANSFERASE"/>
    <property type="match status" value="1"/>
</dbReference>
<dbReference type="EMBL" id="NEMB01000003">
    <property type="protein sequence ID" value="PQQ67791.1"/>
    <property type="molecule type" value="Genomic_DNA"/>
</dbReference>
<feature type="binding site" evidence="2">
    <location>
        <position position="64"/>
    </location>
    <ligand>
        <name>substrate</name>
    </ligand>
</feature>
<dbReference type="InterPro" id="IPR050179">
    <property type="entry name" value="Trans_hexapeptide_repeat"/>
</dbReference>
<accession>A0A2K9ECM5</accession>
<evidence type="ECO:0000256" key="2">
    <source>
        <dbReference type="PIRSR" id="PIRSR620019-2"/>
    </source>
</evidence>
<reference evidence="4 6" key="1">
    <citation type="submission" date="2017-12" db="EMBL/GenBank/DDBJ databases">
        <title>Complete genome sequence of Herbivorax saccincola GGR1, a novel Cellulosome-producing hydrolytic bacterium in a thermophilic biogas plant, established by Illumina and Nanopore MinION sequencing.</title>
        <authorList>
            <person name="Pechtl A."/>
            <person name="Ruckert C."/>
            <person name="Koeck D.E."/>
            <person name="Maus I."/>
            <person name="Winkler A."/>
            <person name="Kalinowski J."/>
            <person name="Puhler A."/>
            <person name="Schwarz W.W."/>
            <person name="Zverlov V.V."/>
            <person name="Schluter A."/>
            <person name="Liebl W."/>
        </authorList>
    </citation>
    <scope>NUCLEOTIDE SEQUENCE [LARGE SCALE GENOMIC DNA]</scope>
    <source>
        <strain evidence="4">GGR1</strain>
        <strain evidence="6">SR1</strain>
    </source>
</reference>
<sequence length="206" mass="22712">MKIAVFGAGGLAKEILDIVVNLKFENIVFIDNKFYGFIWDYPIVNEKETYFLAKENYKFVIGIGDTKIRKKIKEKFSDIEYINLIHPFAVLGYKQREEVERKKGNVIFAGVKISNSVKVGNFGIYYYNSTVGHDCIIEDFVTICPGANISGNVKVCEGAFIGANACVLQGDLANKKIIGRNSVVGAGAVVTKNVAENIMVKGIPAK</sequence>
<keyword evidence="6" id="KW-1185">Reference proteome</keyword>
<dbReference type="EMBL" id="CP025197">
    <property type="protein sequence ID" value="AUG57894.1"/>
    <property type="molecule type" value="Genomic_DNA"/>
</dbReference>
<dbReference type="OrthoDB" id="9801456at2"/>
<keyword evidence="4" id="KW-0012">Acyltransferase</keyword>
<organism evidence="4 6">
    <name type="scientific">Acetivibrio saccincola</name>
    <dbReference type="NCBI Taxonomy" id="1677857"/>
    <lineage>
        <taxon>Bacteria</taxon>
        <taxon>Bacillati</taxon>
        <taxon>Bacillota</taxon>
        <taxon>Clostridia</taxon>
        <taxon>Eubacteriales</taxon>
        <taxon>Oscillospiraceae</taxon>
        <taxon>Acetivibrio</taxon>
    </lineage>
</organism>
<protein>
    <submittedName>
        <fullName evidence="4">UDP-N-acetylbacillosamine N-acetyltransferase</fullName>
        <ecNumber evidence="4">2.3.1.203</ecNumber>
    </submittedName>
</protein>
<dbReference type="NCBIfam" id="TIGR03570">
    <property type="entry name" value="NeuD_NnaD"/>
    <property type="match status" value="1"/>
</dbReference>
<reference evidence="5 7" key="2">
    <citation type="journal article" date="2018" name="Syst. Appl. Microbiol.">
        <title>Characterization and high-quality draft genome sequence of Herbivorax saccincola A7, an anaerobic, alkaliphilic, thermophilic, cellulolytic, and xylanolytic bacterium.</title>
        <authorList>
            <person name="Aikawa S."/>
            <person name="Baramee S."/>
            <person name="Sermsathanaswadi J."/>
            <person name="Thianheng P."/>
            <person name="Tachaapaikoon C."/>
            <person name="Shikata A."/>
            <person name="Waeonukul R."/>
            <person name="Pason P."/>
            <person name="Ratanakhanokchai K."/>
            <person name="Kosugi A."/>
        </authorList>
    </citation>
    <scope>NUCLEOTIDE SEQUENCE [LARGE SCALE GENOMIC DNA]</scope>
    <source>
        <strain evidence="5 7">A7</strain>
    </source>
</reference>
<dbReference type="AlphaFoldDB" id="A0A2K9ECM5"/>
<dbReference type="Pfam" id="PF17836">
    <property type="entry name" value="PglD_N"/>
    <property type="match status" value="1"/>
</dbReference>
<evidence type="ECO:0000313" key="5">
    <source>
        <dbReference type="EMBL" id="PQQ67791.1"/>
    </source>
</evidence>
<feature type="domain" description="PglD N-terminal" evidence="3">
    <location>
        <begin position="2"/>
        <end position="75"/>
    </location>
</feature>
<dbReference type="PANTHER" id="PTHR43300:SF7">
    <property type="entry name" value="UDP-N-ACETYLBACILLOSAMINE N-ACETYLTRANSFERASE"/>
    <property type="match status" value="1"/>
</dbReference>
<dbReference type="RefSeq" id="WP_101301802.1">
    <property type="nucleotide sequence ID" value="NZ_CP025197.1"/>
</dbReference>
<dbReference type="Proteomes" id="UP000239720">
    <property type="component" value="Unassembled WGS sequence"/>
</dbReference>
<dbReference type="InterPro" id="IPR020019">
    <property type="entry name" value="AcTrfase_PglD-like"/>
</dbReference>
<dbReference type="GO" id="GO:0016746">
    <property type="term" value="F:acyltransferase activity"/>
    <property type="evidence" value="ECO:0007669"/>
    <property type="project" value="UniProtKB-KW"/>
</dbReference>
<evidence type="ECO:0000313" key="4">
    <source>
        <dbReference type="EMBL" id="AUG57894.1"/>
    </source>
</evidence>
<dbReference type="Gene3D" id="3.40.50.20">
    <property type="match status" value="1"/>
</dbReference>
<dbReference type="CDD" id="cd03360">
    <property type="entry name" value="LbH_AT_putative"/>
    <property type="match status" value="1"/>
</dbReference>
<dbReference type="EC" id="2.3.1.203" evidence="4"/>
<evidence type="ECO:0000259" key="3">
    <source>
        <dbReference type="Pfam" id="PF17836"/>
    </source>
</evidence>
<dbReference type="SUPFAM" id="SSF51161">
    <property type="entry name" value="Trimeric LpxA-like enzymes"/>
    <property type="match status" value="1"/>
</dbReference>
<evidence type="ECO:0000313" key="6">
    <source>
        <dbReference type="Proteomes" id="UP000233534"/>
    </source>
</evidence>
<feature type="active site" description="Proton acceptor" evidence="1">
    <location>
        <position position="133"/>
    </location>
</feature>
<gene>
    <name evidence="4" type="primary">pglD</name>
    <name evidence="5" type="ORF">B9R14_14220</name>
    <name evidence="4" type="ORF">HVS_09985</name>
</gene>
<dbReference type="KEGG" id="hsc:HVS_09985"/>
<dbReference type="InterPro" id="IPR041561">
    <property type="entry name" value="PglD_N"/>
</dbReference>
<evidence type="ECO:0000313" key="7">
    <source>
        <dbReference type="Proteomes" id="UP000239720"/>
    </source>
</evidence>
<name>A0A2K9ECM5_9FIRM</name>
<feature type="site" description="Increases basicity of active site His" evidence="1">
    <location>
        <position position="134"/>
    </location>
</feature>
<evidence type="ECO:0000256" key="1">
    <source>
        <dbReference type="PIRSR" id="PIRSR620019-1"/>
    </source>
</evidence>
<dbReference type="Proteomes" id="UP000233534">
    <property type="component" value="Chromosome"/>
</dbReference>
<keyword evidence="4" id="KW-0808">Transferase</keyword>
<proteinExistence type="predicted"/>
<dbReference type="InterPro" id="IPR011004">
    <property type="entry name" value="Trimer_LpxA-like_sf"/>
</dbReference>
<dbReference type="Gene3D" id="2.160.10.10">
    <property type="entry name" value="Hexapeptide repeat proteins"/>
    <property type="match status" value="1"/>
</dbReference>